<keyword evidence="9" id="KW-1185">Reference proteome</keyword>
<feature type="compositionally biased region" description="Polar residues" evidence="6">
    <location>
        <begin position="237"/>
        <end position="246"/>
    </location>
</feature>
<evidence type="ECO:0000256" key="6">
    <source>
        <dbReference type="SAM" id="MobiDB-lite"/>
    </source>
</evidence>
<feature type="region of interest" description="Disordered" evidence="6">
    <location>
        <begin position="193"/>
        <end position="246"/>
    </location>
</feature>
<feature type="compositionally biased region" description="Basic and acidic residues" evidence="6">
    <location>
        <begin position="39"/>
        <end position="56"/>
    </location>
</feature>
<dbReference type="OrthoDB" id="568096at2759"/>
<comment type="caution">
    <text evidence="8">The sequence shown here is derived from an EMBL/GenBank/DDBJ whole genome shotgun (WGS) entry which is preliminary data.</text>
</comment>
<feature type="domain" description="AP2/ERF" evidence="7">
    <location>
        <begin position="111"/>
        <end position="168"/>
    </location>
</feature>
<feature type="compositionally biased region" description="Basic and acidic residues" evidence="6">
    <location>
        <begin position="195"/>
        <end position="214"/>
    </location>
</feature>
<evidence type="ECO:0000259" key="7">
    <source>
        <dbReference type="SMART" id="SM00380"/>
    </source>
</evidence>
<dbReference type="SUPFAM" id="SSF54171">
    <property type="entry name" value="DNA-binding domain"/>
    <property type="match status" value="1"/>
</dbReference>
<dbReference type="InterPro" id="IPR001471">
    <property type="entry name" value="AP2/ERF_dom"/>
</dbReference>
<keyword evidence="2" id="KW-0805">Transcription regulation</keyword>
<evidence type="ECO:0000313" key="8">
    <source>
        <dbReference type="EMBL" id="KAI5068337.1"/>
    </source>
</evidence>
<comment type="subcellular location">
    <subcellularLocation>
        <location evidence="1">Nucleus</location>
    </subcellularLocation>
</comment>
<dbReference type="GO" id="GO:0003677">
    <property type="term" value="F:DNA binding"/>
    <property type="evidence" value="ECO:0007669"/>
    <property type="project" value="UniProtKB-KW"/>
</dbReference>
<feature type="compositionally biased region" description="Polar residues" evidence="6">
    <location>
        <begin position="215"/>
        <end position="229"/>
    </location>
</feature>
<dbReference type="Gene3D" id="3.30.730.10">
    <property type="entry name" value="AP2/ERF domain"/>
    <property type="match status" value="1"/>
</dbReference>
<reference evidence="8" key="1">
    <citation type="submission" date="2021-01" db="EMBL/GenBank/DDBJ databases">
        <title>Adiantum capillus-veneris genome.</title>
        <authorList>
            <person name="Fang Y."/>
            <person name="Liao Q."/>
        </authorList>
    </citation>
    <scope>NUCLEOTIDE SEQUENCE</scope>
    <source>
        <strain evidence="8">H3</strain>
        <tissue evidence="8">Leaf</tissue>
    </source>
</reference>
<evidence type="ECO:0000256" key="3">
    <source>
        <dbReference type="ARBA" id="ARBA00023125"/>
    </source>
</evidence>
<protein>
    <recommendedName>
        <fullName evidence="7">AP2/ERF domain-containing protein</fullName>
    </recommendedName>
</protein>
<name>A0A9D4UIS8_ADICA</name>
<organism evidence="8 9">
    <name type="scientific">Adiantum capillus-veneris</name>
    <name type="common">Maidenhair fern</name>
    <dbReference type="NCBI Taxonomy" id="13818"/>
    <lineage>
        <taxon>Eukaryota</taxon>
        <taxon>Viridiplantae</taxon>
        <taxon>Streptophyta</taxon>
        <taxon>Embryophyta</taxon>
        <taxon>Tracheophyta</taxon>
        <taxon>Polypodiopsida</taxon>
        <taxon>Polypodiidae</taxon>
        <taxon>Polypodiales</taxon>
        <taxon>Pteridineae</taxon>
        <taxon>Pteridaceae</taxon>
        <taxon>Vittarioideae</taxon>
        <taxon>Adiantum</taxon>
    </lineage>
</organism>
<accession>A0A9D4UIS8</accession>
<dbReference type="InterPro" id="IPR016177">
    <property type="entry name" value="DNA-bd_dom_sf"/>
</dbReference>
<dbReference type="SMART" id="SM00380">
    <property type="entry name" value="AP2"/>
    <property type="match status" value="1"/>
</dbReference>
<keyword evidence="3" id="KW-0238">DNA-binding</keyword>
<proteinExistence type="predicted"/>
<evidence type="ECO:0000256" key="2">
    <source>
        <dbReference type="ARBA" id="ARBA00023015"/>
    </source>
</evidence>
<evidence type="ECO:0000313" key="9">
    <source>
        <dbReference type="Proteomes" id="UP000886520"/>
    </source>
</evidence>
<evidence type="ECO:0000256" key="5">
    <source>
        <dbReference type="ARBA" id="ARBA00023242"/>
    </source>
</evidence>
<dbReference type="EMBL" id="JABFUD020000016">
    <property type="protein sequence ID" value="KAI5068337.1"/>
    <property type="molecule type" value="Genomic_DNA"/>
</dbReference>
<dbReference type="Proteomes" id="UP000886520">
    <property type="component" value="Chromosome 16"/>
</dbReference>
<evidence type="ECO:0000256" key="4">
    <source>
        <dbReference type="ARBA" id="ARBA00023163"/>
    </source>
</evidence>
<gene>
    <name evidence="8" type="ORF">GOP47_0016682</name>
</gene>
<evidence type="ECO:0000256" key="1">
    <source>
        <dbReference type="ARBA" id="ARBA00004123"/>
    </source>
</evidence>
<dbReference type="GO" id="GO:0005634">
    <property type="term" value="C:nucleus"/>
    <property type="evidence" value="ECO:0007669"/>
    <property type="project" value="UniProtKB-SubCell"/>
</dbReference>
<keyword evidence="5" id="KW-0539">Nucleus</keyword>
<dbReference type="AlphaFoldDB" id="A0A9D4UIS8"/>
<dbReference type="GO" id="GO:0003700">
    <property type="term" value="F:DNA-binding transcription factor activity"/>
    <property type="evidence" value="ECO:0007669"/>
    <property type="project" value="InterPro"/>
</dbReference>
<dbReference type="InterPro" id="IPR036955">
    <property type="entry name" value="AP2/ERF_dom_sf"/>
</dbReference>
<sequence>MVSIRKWRHLGVQERYKILNQLSRINERKRAMEPKSLVEEVSYHSHDSNISERGSEKNQVLEVEPTSSFPVCDNLLIDSNSAQERDFSSGNVSKIKKASRRKQSENQDPCLLRGVYFKNMKWQAAIKVEKKQIHLGTVASMEEAAHLYDRAAYLCGRVPNFELSEEEKQELRGLQWEDFLQITKDAIASKKKQKRVDNYVRRRRSSDPLEDSRENTLSFHQSYQHSQPFEETAYHQHASSYHQSPSFDEGAAYQYRANYDESGHVFQQAATPASFQHGHPPHSALYEQSAAGLPVEGRLGSLYQKPPVFSSDYYIPAPVHQQTIFAGNSSFP</sequence>
<keyword evidence="4" id="KW-0804">Transcription</keyword>
<feature type="region of interest" description="Disordered" evidence="6">
    <location>
        <begin position="39"/>
        <end position="65"/>
    </location>
</feature>